<evidence type="ECO:0000313" key="3">
    <source>
        <dbReference type="Proteomes" id="UP000183794"/>
    </source>
</evidence>
<name>A0A1L0C0K8_9GAMM</name>
<dbReference type="AlphaFoldDB" id="A0A1L0C0K8"/>
<dbReference type="EMBL" id="FPLD01000102">
    <property type="protein sequence ID" value="SGZ12371.1"/>
    <property type="molecule type" value="Genomic_DNA"/>
</dbReference>
<dbReference type="GO" id="GO:0004812">
    <property type="term" value="F:aminoacyl-tRNA ligase activity"/>
    <property type="evidence" value="ECO:0007669"/>
    <property type="project" value="UniProtKB-KW"/>
</dbReference>
<keyword evidence="2" id="KW-0030">Aminoacyl-tRNA synthetase</keyword>
<dbReference type="Proteomes" id="UP000183794">
    <property type="component" value="Unassembled WGS sequence"/>
</dbReference>
<accession>A0A1L0C0K8</accession>
<dbReference type="RefSeq" id="WP_075497875.1">
    <property type="nucleotide sequence ID" value="NZ_CAWRBC010000118.1"/>
</dbReference>
<protein>
    <submittedName>
        <fullName evidence="2">Cysteinyl-tRNA synthetase-Cysteine--tRNA ligase</fullName>
    </submittedName>
</protein>
<evidence type="ECO:0000313" key="2">
    <source>
        <dbReference type="EMBL" id="SGZ12371.1"/>
    </source>
</evidence>
<organism evidence="2 3">
    <name type="scientific">Moritella viscosa</name>
    <dbReference type="NCBI Taxonomy" id="80854"/>
    <lineage>
        <taxon>Bacteria</taxon>
        <taxon>Pseudomonadati</taxon>
        <taxon>Pseudomonadota</taxon>
        <taxon>Gammaproteobacteria</taxon>
        <taxon>Alteromonadales</taxon>
        <taxon>Moritellaceae</taxon>
        <taxon>Moritella</taxon>
    </lineage>
</organism>
<gene>
    <name evidence="2" type="ORF">NVI5450_3827</name>
</gene>
<keyword evidence="2" id="KW-0436">Ligase</keyword>
<sequence length="83" mass="9028">MKSSASFLMVLLSTSAIAAEAPKTYNSIGADFNAQVLVAPSQKTGYYLLQFNGFEHDDVLITSSGHYTTRKASDFVTQIKAVY</sequence>
<proteinExistence type="predicted"/>
<reference evidence="2 3" key="1">
    <citation type="submission" date="2016-11" db="EMBL/GenBank/DDBJ databases">
        <authorList>
            <person name="Jaros S."/>
            <person name="Januszkiewicz K."/>
            <person name="Wedrychowicz H."/>
        </authorList>
    </citation>
    <scope>NUCLEOTIDE SEQUENCE [LARGE SCALE GENOMIC DNA]</scope>
    <source>
        <strain evidence="2">NVI 5450</strain>
    </source>
</reference>
<evidence type="ECO:0000256" key="1">
    <source>
        <dbReference type="SAM" id="SignalP"/>
    </source>
</evidence>
<feature type="chain" id="PRO_5012453554" evidence="1">
    <location>
        <begin position="19"/>
        <end position="83"/>
    </location>
</feature>
<feature type="signal peptide" evidence="1">
    <location>
        <begin position="1"/>
        <end position="18"/>
    </location>
</feature>
<keyword evidence="1" id="KW-0732">Signal</keyword>
<dbReference type="OrthoDB" id="9945541at2"/>